<protein>
    <submittedName>
        <fullName evidence="1">Uncharacterized protein</fullName>
    </submittedName>
</protein>
<sequence length="150" mass="15800">MTASRTGPQIVAPTGAGFVRSAPEYTITFGPIERTTELPTIVRTARLPEIARTVHLHREASMATKWVFELWTPQGVTAQIYRNFGFTLPLAGDSIASIVSISAVGAVTGAADDLVFAEQAIGPNDAGRAGQIVSAKVSGGSYNTGNQPER</sequence>
<dbReference type="Proteomes" id="UP001165679">
    <property type="component" value="Unassembled WGS sequence"/>
</dbReference>
<keyword evidence="2" id="KW-1185">Reference proteome</keyword>
<gene>
    <name evidence="1" type="ORF">OL599_13450</name>
</gene>
<proteinExistence type="predicted"/>
<dbReference type="EMBL" id="JAPDNT010000009">
    <property type="protein sequence ID" value="MCW3475584.1"/>
    <property type="molecule type" value="Genomic_DNA"/>
</dbReference>
<name>A0AA41YLE0_9PROT</name>
<reference evidence="1" key="1">
    <citation type="submission" date="2022-09" db="EMBL/GenBank/DDBJ databases">
        <title>Rhodovastum sp. nov. RN2-1 isolated from soil in Seongnam, South Korea.</title>
        <authorList>
            <person name="Le N.T."/>
        </authorList>
    </citation>
    <scope>NUCLEOTIDE SEQUENCE</scope>
    <source>
        <strain evidence="1">RN2-1</strain>
    </source>
</reference>
<organism evidence="1 2">
    <name type="scientific">Limobrevibacterium gyesilva</name>
    <dbReference type="NCBI Taxonomy" id="2991712"/>
    <lineage>
        <taxon>Bacteria</taxon>
        <taxon>Pseudomonadati</taxon>
        <taxon>Pseudomonadota</taxon>
        <taxon>Alphaproteobacteria</taxon>
        <taxon>Acetobacterales</taxon>
        <taxon>Acetobacteraceae</taxon>
        <taxon>Limobrevibacterium</taxon>
    </lineage>
</organism>
<dbReference type="AlphaFoldDB" id="A0AA41YLE0"/>
<evidence type="ECO:0000313" key="2">
    <source>
        <dbReference type="Proteomes" id="UP001165679"/>
    </source>
</evidence>
<reference evidence="1" key="2">
    <citation type="submission" date="2022-10" db="EMBL/GenBank/DDBJ databases">
        <authorList>
            <person name="Trinh H.N."/>
        </authorList>
    </citation>
    <scope>NUCLEOTIDE SEQUENCE</scope>
    <source>
        <strain evidence="1">RN2-1</strain>
    </source>
</reference>
<evidence type="ECO:0000313" key="1">
    <source>
        <dbReference type="EMBL" id="MCW3475584.1"/>
    </source>
</evidence>
<accession>A0AA41YLE0</accession>
<comment type="caution">
    <text evidence="1">The sequence shown here is derived from an EMBL/GenBank/DDBJ whole genome shotgun (WGS) entry which is preliminary data.</text>
</comment>